<protein>
    <recommendedName>
        <fullName evidence="13">Phorbol-ester/DAG-type domain-containing protein</fullName>
    </recommendedName>
</protein>
<dbReference type="PANTHER" id="PTHR15135">
    <property type="entry name" value="STAC"/>
    <property type="match status" value="1"/>
</dbReference>
<dbReference type="AlphaFoldDB" id="A0A9J6BKR1"/>
<evidence type="ECO:0000256" key="5">
    <source>
        <dbReference type="ARBA" id="ARBA00022723"/>
    </source>
</evidence>
<feature type="coiled-coil region" evidence="10">
    <location>
        <begin position="289"/>
        <end position="316"/>
    </location>
</feature>
<accession>A0A9J6BKR1</accession>
<dbReference type="GO" id="GO:0005737">
    <property type="term" value="C:cytoplasm"/>
    <property type="evidence" value="ECO:0007669"/>
    <property type="project" value="UniProtKB-SubCell"/>
</dbReference>
<sequence>MFFLFVLISVSDFTDTLAQLYEKHAEELQVVVSNFRKKNGELRKERPACQSTLFHAWETFLQEVEADSQSTSELSNLLSKQVSRPLLERSFHRKVQSRKVFTHRESFETIVAKTEEKLSKCRIDYKQCYSAHRQQPTQHTLTEYIDSHNAYVQQLHATNAMLEAYNCDTVPQLLQELEEIYNDLCNIVAEAIVQGAEAISSRAIEQSKRYDGLAIQSKNINAQQDLSNFSRILPVPANPLRVPKKIFAPPQPPPTEGEESLDYNDNLPPTFKNELVIEREASLQLRPSLEALRREAQDLEIQTRQLQDAIDALVRNQQRGLDSSLYNKANELQEDISMKKFDLRAKQLHFAAVKAQKELFLAKLDPGSPCVAGERKMSSSSSSSMKTKWLKAFRSLKPAGPSSGNDRKNGNANVNSTIRTDSEHNLQEYTYKKITPCDVCSQVLRGHTRQGLRCRICKVNVHADCASQLPKCQVKAKLLRRQKSTSEIENRIEQEEEMEGPTLLSRFITNRGPLELEPNDLDTIYKVLKKANEISAAADKKEISASTSVPMDIPVVNINVPDYPDRGATGVTSKGISSSKSQGPILQHQAKGLSAPMADMSCSDRQNIGASTSAVPHIYDPGVRRRLFAGFRPLSGFGLLRMRSSQNRSISLPENEMTSRPFGMPLQLGSDDEEPPAEDPYARGARRKKF</sequence>
<proteinExistence type="predicted"/>
<evidence type="ECO:0000256" key="6">
    <source>
        <dbReference type="ARBA" id="ARBA00022737"/>
    </source>
</evidence>
<evidence type="ECO:0000256" key="11">
    <source>
        <dbReference type="SAM" id="MobiDB-lite"/>
    </source>
</evidence>
<dbReference type="EMBL" id="JADBJN010000003">
    <property type="protein sequence ID" value="KAG5670354.1"/>
    <property type="molecule type" value="Genomic_DNA"/>
</dbReference>
<keyword evidence="12" id="KW-0732">Signal</keyword>
<evidence type="ECO:0000256" key="1">
    <source>
        <dbReference type="ARBA" id="ARBA00004413"/>
    </source>
</evidence>
<dbReference type="SUPFAM" id="SSF103657">
    <property type="entry name" value="BAR/IMD domain-like"/>
    <property type="match status" value="1"/>
</dbReference>
<feature type="signal peptide" evidence="12">
    <location>
        <begin position="1"/>
        <end position="18"/>
    </location>
</feature>
<gene>
    <name evidence="14" type="ORF">PVAND_000626</name>
</gene>
<dbReference type="Proteomes" id="UP001107558">
    <property type="component" value="Chromosome 3"/>
</dbReference>
<dbReference type="InterPro" id="IPR027267">
    <property type="entry name" value="AH/BAR_dom_sf"/>
</dbReference>
<keyword evidence="10" id="KW-0175">Coiled coil</keyword>
<dbReference type="Gene3D" id="3.30.60.20">
    <property type="match status" value="1"/>
</dbReference>
<evidence type="ECO:0000256" key="3">
    <source>
        <dbReference type="ARBA" id="ARBA00022475"/>
    </source>
</evidence>
<dbReference type="PROSITE" id="PS50081">
    <property type="entry name" value="ZF_DAG_PE_2"/>
    <property type="match status" value="1"/>
</dbReference>
<dbReference type="PROSITE" id="PS00479">
    <property type="entry name" value="ZF_DAG_PE_1"/>
    <property type="match status" value="1"/>
</dbReference>
<dbReference type="GO" id="GO:0005886">
    <property type="term" value="C:plasma membrane"/>
    <property type="evidence" value="ECO:0007669"/>
    <property type="project" value="UniProtKB-SubCell"/>
</dbReference>
<dbReference type="GO" id="GO:1903078">
    <property type="term" value="P:positive regulation of protein localization to plasma membrane"/>
    <property type="evidence" value="ECO:0007669"/>
    <property type="project" value="TreeGrafter"/>
</dbReference>
<dbReference type="SUPFAM" id="SSF57889">
    <property type="entry name" value="Cysteine-rich domain"/>
    <property type="match status" value="1"/>
</dbReference>
<dbReference type="FunFam" id="1.20.1270.60:FF:000071">
    <property type="entry name" value="Uncharacterized protein, isoform U"/>
    <property type="match status" value="1"/>
</dbReference>
<evidence type="ECO:0000313" key="14">
    <source>
        <dbReference type="EMBL" id="KAG5670354.1"/>
    </source>
</evidence>
<keyword evidence="6" id="KW-0677">Repeat</keyword>
<dbReference type="Gene3D" id="1.20.1270.60">
    <property type="entry name" value="Arfaptin homology (AH) domain/BAR domain"/>
    <property type="match status" value="1"/>
</dbReference>
<dbReference type="OrthoDB" id="7789993at2759"/>
<dbReference type="InterPro" id="IPR039688">
    <property type="entry name" value="STAC1/2/3"/>
</dbReference>
<dbReference type="InterPro" id="IPR002219">
    <property type="entry name" value="PKC_DAG/PE"/>
</dbReference>
<comment type="subcellular location">
    <subcellularLocation>
        <location evidence="1">Cell membrane</location>
        <topology evidence="1">Peripheral membrane protein</topology>
        <orientation evidence="1">Cytoplasmic side</orientation>
    </subcellularLocation>
    <subcellularLocation>
        <location evidence="2">Cytoplasm</location>
    </subcellularLocation>
</comment>
<evidence type="ECO:0000256" key="4">
    <source>
        <dbReference type="ARBA" id="ARBA00022490"/>
    </source>
</evidence>
<feature type="region of interest" description="Disordered" evidence="11">
    <location>
        <begin position="396"/>
        <end position="417"/>
    </location>
</feature>
<organism evidence="14 15">
    <name type="scientific">Polypedilum vanderplanki</name>
    <name type="common">Sleeping chironomid midge</name>
    <dbReference type="NCBI Taxonomy" id="319348"/>
    <lineage>
        <taxon>Eukaryota</taxon>
        <taxon>Metazoa</taxon>
        <taxon>Ecdysozoa</taxon>
        <taxon>Arthropoda</taxon>
        <taxon>Hexapoda</taxon>
        <taxon>Insecta</taxon>
        <taxon>Pterygota</taxon>
        <taxon>Neoptera</taxon>
        <taxon>Endopterygota</taxon>
        <taxon>Diptera</taxon>
        <taxon>Nematocera</taxon>
        <taxon>Chironomoidea</taxon>
        <taxon>Chironomidae</taxon>
        <taxon>Chironominae</taxon>
        <taxon>Polypedilum</taxon>
        <taxon>Polypedilum</taxon>
    </lineage>
</organism>
<dbReference type="GO" id="GO:0003009">
    <property type="term" value="P:skeletal muscle contraction"/>
    <property type="evidence" value="ECO:0007669"/>
    <property type="project" value="TreeGrafter"/>
</dbReference>
<evidence type="ECO:0000313" key="15">
    <source>
        <dbReference type="Proteomes" id="UP001107558"/>
    </source>
</evidence>
<evidence type="ECO:0000256" key="2">
    <source>
        <dbReference type="ARBA" id="ARBA00004496"/>
    </source>
</evidence>
<keyword evidence="4" id="KW-0963">Cytoplasm</keyword>
<name>A0A9J6BKR1_POLVA</name>
<keyword evidence="15" id="KW-1185">Reference proteome</keyword>
<keyword evidence="5" id="KW-0479">Metal-binding</keyword>
<feature type="chain" id="PRO_5039897129" description="Phorbol-ester/DAG-type domain-containing protein" evidence="12">
    <location>
        <begin position="19"/>
        <end position="690"/>
    </location>
</feature>
<evidence type="ECO:0000256" key="8">
    <source>
        <dbReference type="ARBA" id="ARBA00022833"/>
    </source>
</evidence>
<evidence type="ECO:0000259" key="13">
    <source>
        <dbReference type="PROSITE" id="PS50081"/>
    </source>
</evidence>
<evidence type="ECO:0000256" key="10">
    <source>
        <dbReference type="SAM" id="Coils"/>
    </source>
</evidence>
<evidence type="ECO:0000256" key="9">
    <source>
        <dbReference type="ARBA" id="ARBA00023136"/>
    </source>
</evidence>
<evidence type="ECO:0000256" key="7">
    <source>
        <dbReference type="ARBA" id="ARBA00022771"/>
    </source>
</evidence>
<keyword evidence="9" id="KW-0472">Membrane</keyword>
<keyword evidence="3" id="KW-1003">Cell membrane</keyword>
<dbReference type="SMART" id="SM00109">
    <property type="entry name" value="C1"/>
    <property type="match status" value="1"/>
</dbReference>
<dbReference type="FunFam" id="3.30.60.20:FF:000056">
    <property type="entry name" value="Uncharacterized protein, isoform C"/>
    <property type="match status" value="1"/>
</dbReference>
<keyword evidence="8" id="KW-0862">Zinc</keyword>
<feature type="region of interest" description="Disordered" evidence="11">
    <location>
        <begin position="650"/>
        <end position="690"/>
    </location>
</feature>
<dbReference type="GO" id="GO:0008270">
    <property type="term" value="F:zinc ion binding"/>
    <property type="evidence" value="ECO:0007669"/>
    <property type="project" value="UniProtKB-KW"/>
</dbReference>
<dbReference type="CDD" id="cd20817">
    <property type="entry name" value="C1_Stac"/>
    <property type="match status" value="1"/>
</dbReference>
<dbReference type="InterPro" id="IPR046349">
    <property type="entry name" value="C1-like_sf"/>
</dbReference>
<reference evidence="14" key="1">
    <citation type="submission" date="2021-03" db="EMBL/GenBank/DDBJ databases">
        <title>Chromosome level genome of the anhydrobiotic midge Polypedilum vanderplanki.</title>
        <authorList>
            <person name="Yoshida Y."/>
            <person name="Kikawada T."/>
            <person name="Gusev O."/>
        </authorList>
    </citation>
    <scope>NUCLEOTIDE SEQUENCE</scope>
    <source>
        <strain evidence="14">NIAS01</strain>
        <tissue evidence="14">Whole body or cell culture</tissue>
    </source>
</reference>
<feature type="domain" description="Phorbol-ester/DAG-type" evidence="13">
    <location>
        <begin position="423"/>
        <end position="472"/>
    </location>
</feature>
<evidence type="ECO:0000256" key="12">
    <source>
        <dbReference type="SAM" id="SignalP"/>
    </source>
</evidence>
<comment type="caution">
    <text evidence="14">The sequence shown here is derived from an EMBL/GenBank/DDBJ whole genome shotgun (WGS) entry which is preliminary data.</text>
</comment>
<dbReference type="PANTHER" id="PTHR15135:SF7">
    <property type="entry name" value="STAC-LIKE, ISOFORM J"/>
    <property type="match status" value="1"/>
</dbReference>
<dbReference type="Pfam" id="PF00130">
    <property type="entry name" value="C1_1"/>
    <property type="match status" value="1"/>
</dbReference>
<keyword evidence="7" id="KW-0863">Zinc-finger</keyword>